<keyword evidence="2 7" id="KW-0285">Flavoprotein</keyword>
<dbReference type="PANTHER" id="PTHR10578:SF107">
    <property type="entry name" value="2-HYDROXYACID OXIDASE 1"/>
    <property type="match status" value="1"/>
</dbReference>
<comment type="cofactor">
    <cofactor evidence="1">
        <name>FMN</name>
        <dbReference type="ChEBI" id="CHEBI:58210"/>
    </cofactor>
</comment>
<dbReference type="GO" id="GO:0016491">
    <property type="term" value="F:oxidoreductase activity"/>
    <property type="evidence" value="ECO:0007669"/>
    <property type="project" value="UniProtKB-KW"/>
</dbReference>
<dbReference type="PROSITE" id="PS51349">
    <property type="entry name" value="FMN_HYDROXY_ACID_DH_2"/>
    <property type="match status" value="1"/>
</dbReference>
<feature type="binding site" evidence="7">
    <location>
        <position position="252"/>
    </location>
    <ligand>
        <name>glyoxylate</name>
        <dbReference type="ChEBI" id="CHEBI:36655"/>
    </ligand>
</feature>
<feature type="binding site" evidence="7">
    <location>
        <position position="225"/>
    </location>
    <ligand>
        <name>FMN</name>
        <dbReference type="ChEBI" id="CHEBI:58210"/>
    </ligand>
</feature>
<dbReference type="InterPro" id="IPR012133">
    <property type="entry name" value="Alpha-hydoxy_acid_DH_FMN"/>
</dbReference>
<evidence type="ECO:0000256" key="1">
    <source>
        <dbReference type="ARBA" id="ARBA00001917"/>
    </source>
</evidence>
<feature type="binding site" evidence="7">
    <location>
        <position position="247"/>
    </location>
    <ligand>
        <name>FMN</name>
        <dbReference type="ChEBI" id="CHEBI:58210"/>
    </ligand>
</feature>
<evidence type="ECO:0000256" key="6">
    <source>
        <dbReference type="PIRSR" id="PIRSR000138-1"/>
    </source>
</evidence>
<keyword evidence="3 7" id="KW-0288">FMN</keyword>
<evidence type="ECO:0000256" key="3">
    <source>
        <dbReference type="ARBA" id="ARBA00022643"/>
    </source>
</evidence>
<dbReference type="PANTHER" id="PTHR10578">
    <property type="entry name" value="S -2-HYDROXY-ACID OXIDASE-RELATED"/>
    <property type="match status" value="1"/>
</dbReference>
<protein>
    <submittedName>
        <fullName evidence="9">Dehydrogenase, FMN-dependent domain protein</fullName>
    </submittedName>
</protein>
<dbReference type="InterPro" id="IPR013785">
    <property type="entry name" value="Aldolase_TIM"/>
</dbReference>
<accession>U2TCR5</accession>
<feature type="active site" description="Proton acceptor" evidence="6">
    <location>
        <position position="249"/>
    </location>
</feature>
<evidence type="ECO:0000256" key="2">
    <source>
        <dbReference type="ARBA" id="ARBA00022630"/>
    </source>
</evidence>
<evidence type="ECO:0000313" key="9">
    <source>
        <dbReference type="EMBL" id="ERL10824.1"/>
    </source>
</evidence>
<comment type="caution">
    <text evidence="9">The sequence shown here is derived from an EMBL/GenBank/DDBJ whole genome shotgun (WGS) entry which is preliminary data.</text>
</comment>
<keyword evidence="4" id="KW-0560">Oxidoreductase</keyword>
<dbReference type="AlphaFoldDB" id="U2TCR5"/>
<dbReference type="eggNOG" id="COG1304">
    <property type="taxonomic scope" value="Bacteria"/>
</dbReference>
<proteinExistence type="inferred from homology"/>
<dbReference type="Proteomes" id="UP000016638">
    <property type="component" value="Unassembled WGS sequence"/>
</dbReference>
<gene>
    <name evidence="9" type="ORF">HMPREF1316_2233</name>
</gene>
<dbReference type="GO" id="GO:0010181">
    <property type="term" value="F:FMN binding"/>
    <property type="evidence" value="ECO:0007669"/>
    <property type="project" value="InterPro"/>
</dbReference>
<dbReference type="SUPFAM" id="SSF51395">
    <property type="entry name" value="FMN-linked oxidoreductases"/>
    <property type="match status" value="1"/>
</dbReference>
<dbReference type="STRING" id="1125712.HMPREF1316_2233"/>
<dbReference type="PIRSF" id="PIRSF000138">
    <property type="entry name" value="Al-hdrx_acd_dh"/>
    <property type="match status" value="1"/>
</dbReference>
<dbReference type="EMBL" id="AWEZ01000004">
    <property type="protein sequence ID" value="ERL10824.1"/>
    <property type="molecule type" value="Genomic_DNA"/>
</dbReference>
<dbReference type="InterPro" id="IPR000262">
    <property type="entry name" value="FMN-dep_DH"/>
</dbReference>
<feature type="domain" description="FMN hydroxy acid dehydrogenase" evidence="8">
    <location>
        <begin position="127"/>
        <end position="350"/>
    </location>
</feature>
<organism evidence="9 10">
    <name type="scientific">Olsenella profusa F0195</name>
    <dbReference type="NCBI Taxonomy" id="1125712"/>
    <lineage>
        <taxon>Bacteria</taxon>
        <taxon>Bacillati</taxon>
        <taxon>Actinomycetota</taxon>
        <taxon>Coriobacteriia</taxon>
        <taxon>Coriobacteriales</taxon>
        <taxon>Atopobiaceae</taxon>
        <taxon>Olsenella</taxon>
    </lineage>
</organism>
<dbReference type="InterPro" id="IPR037396">
    <property type="entry name" value="FMN_HAD"/>
</dbReference>
<feature type="binding site" evidence="7">
    <location>
        <begin position="280"/>
        <end position="284"/>
    </location>
    <ligand>
        <name>FMN</name>
        <dbReference type="ChEBI" id="CHEBI:58210"/>
    </ligand>
</feature>
<evidence type="ECO:0000313" key="10">
    <source>
        <dbReference type="Proteomes" id="UP000016638"/>
    </source>
</evidence>
<dbReference type="Pfam" id="PF01070">
    <property type="entry name" value="FMN_dh"/>
    <property type="match status" value="2"/>
</dbReference>
<sequence length="350" mass="36306">MARDSGWGEVMSYADIAAEARGSMGPWCKACPDCDGRACGAHVPGPGAKGSGTVAVRNRVAWEGHRLLMDTIYEGGQPSTETSLFGRTLTLPVMIAPVGDVQRHYGDKLTDVEYNTCVLEAAAQAGTVAWTGDGIRPQIVEKATEIIGSLGGAGIITIKPWPMGMLHEKVALSLSSHPRAIAMDIDGAGLPFLRDFEPPAGPKSVAELKEVAAQCHEARVPFVLKGILSSRGAEKALEAGADAIVVSNHGGRVLDGVPATAEVLPAVVDAVGGACDVLVDGGIRTGIDVFRALALGASATLVCRPFVVCVYGAGAAGVMAYLTQLRDELEDAMRMCGALGVAEVCRDMVL</sequence>
<name>U2TCR5_9ACTN</name>
<comment type="similarity">
    <text evidence="5">Belongs to the FMN-dependent alpha-hydroxy acid dehydrogenase family.</text>
</comment>
<evidence type="ECO:0000259" key="8">
    <source>
        <dbReference type="PROSITE" id="PS51349"/>
    </source>
</evidence>
<dbReference type="CDD" id="cd02809">
    <property type="entry name" value="alpha_hydroxyacid_oxid_FMN"/>
    <property type="match status" value="1"/>
</dbReference>
<evidence type="ECO:0000256" key="4">
    <source>
        <dbReference type="ARBA" id="ARBA00023002"/>
    </source>
</evidence>
<evidence type="ECO:0000256" key="5">
    <source>
        <dbReference type="ARBA" id="ARBA00024042"/>
    </source>
</evidence>
<feature type="binding site" evidence="7">
    <location>
        <position position="249"/>
    </location>
    <ligand>
        <name>glyoxylate</name>
        <dbReference type="ChEBI" id="CHEBI:36655"/>
    </ligand>
</feature>
<evidence type="ECO:0000256" key="7">
    <source>
        <dbReference type="PIRSR" id="PIRSR000138-2"/>
    </source>
</evidence>
<dbReference type="PATRIC" id="fig|1125712.3.peg.81"/>
<reference evidence="9 10" key="1">
    <citation type="submission" date="2013-08" db="EMBL/GenBank/DDBJ databases">
        <authorList>
            <person name="Durkin A.S."/>
            <person name="Haft D.R."/>
            <person name="McCorrison J."/>
            <person name="Torralba M."/>
            <person name="Gillis M."/>
            <person name="Haft D.H."/>
            <person name="Methe B."/>
            <person name="Sutton G."/>
            <person name="Nelson K.E."/>
        </authorList>
    </citation>
    <scope>NUCLEOTIDE SEQUENCE [LARGE SCALE GENOMIC DNA]</scope>
    <source>
        <strain evidence="9 10">F0195</strain>
    </source>
</reference>
<keyword evidence="10" id="KW-1185">Reference proteome</keyword>
<dbReference type="Gene3D" id="3.20.20.70">
    <property type="entry name" value="Aldolase class I"/>
    <property type="match status" value="1"/>
</dbReference>